<keyword evidence="3" id="KW-0808">Transferase</keyword>
<dbReference type="GeneID" id="25567614"/>
<name>A0A0L0DNC0_THETB</name>
<evidence type="ECO:0000256" key="1">
    <source>
        <dbReference type="ARBA" id="ARBA00012513"/>
    </source>
</evidence>
<dbReference type="RefSeq" id="XP_013754810.1">
    <property type="nucleotide sequence ID" value="XM_013899356.1"/>
</dbReference>
<proteinExistence type="predicted"/>
<dbReference type="OrthoDB" id="275301at2759"/>
<evidence type="ECO:0000256" key="8">
    <source>
        <dbReference type="ARBA" id="ARBA00048679"/>
    </source>
</evidence>
<keyword evidence="6" id="KW-0067">ATP-binding</keyword>
<dbReference type="SUPFAM" id="SSF56112">
    <property type="entry name" value="Protein kinase-like (PK-like)"/>
    <property type="match status" value="1"/>
</dbReference>
<dbReference type="AlphaFoldDB" id="A0A0L0DNC0"/>
<dbReference type="PANTHER" id="PTHR44899:SF3">
    <property type="entry name" value="SERINE_THREONINE-PROTEIN KINASE NEK1"/>
    <property type="match status" value="1"/>
</dbReference>
<sequence>MVLHTMTEVTVLSGVSHPCLVGYVESFAADASTVVIVMEHVAGGDLTHAVDALAPSPQSSPPHPPLSPIAVVDVLVQTALALAYIHSRGIVHRDVKADNVFLTPDGGIKLGDFGLAFVASDSGDDSLSPSASDSESTPGLRVVPSGMLGTPLNLAPEITQGLEYGAPADVWALGCLLHQLTTGRPAFVADNFHLLRRAINKGPTPRLPKPLAPLQPVLDGCLAKDPTDRLSAGELLMLPLMAHRAAVYSDWTEDSLPQLDVVTLSIPLSSDGCTTPELLSPHRAGMPPLCGSRSSDSLCSPERAFRPLAKRYRDLRRKETGSDIFSSDDSARNFRLRSNSIAQVDVLVRMRNSSVSVSDSPLTISTILADNDGQVSDVSDISLQSDSDNTSSASSSSSSSSSSSPSSPRERPPPASRPPMPTADADSDSDSSSLDEFTFGG</sequence>
<evidence type="ECO:0000256" key="5">
    <source>
        <dbReference type="ARBA" id="ARBA00022777"/>
    </source>
</evidence>
<dbReference type="InterPro" id="IPR008271">
    <property type="entry name" value="Ser/Thr_kinase_AS"/>
</dbReference>
<dbReference type="Pfam" id="PF00069">
    <property type="entry name" value="Pkinase"/>
    <property type="match status" value="1"/>
</dbReference>
<evidence type="ECO:0000313" key="11">
    <source>
        <dbReference type="EMBL" id="KNC52913.1"/>
    </source>
</evidence>
<evidence type="ECO:0000256" key="6">
    <source>
        <dbReference type="ARBA" id="ARBA00022840"/>
    </source>
</evidence>
<keyword evidence="5 11" id="KW-0418">Kinase</keyword>
<dbReference type="PROSITE" id="PS50011">
    <property type="entry name" value="PROTEIN_KINASE_DOM"/>
    <property type="match status" value="1"/>
</dbReference>
<dbReference type="PROSITE" id="PS00108">
    <property type="entry name" value="PROTEIN_KINASE_ST"/>
    <property type="match status" value="1"/>
</dbReference>
<dbReference type="InterPro" id="IPR011009">
    <property type="entry name" value="Kinase-like_dom_sf"/>
</dbReference>
<dbReference type="eggNOG" id="KOG0589">
    <property type="taxonomic scope" value="Eukaryota"/>
</dbReference>
<dbReference type="STRING" id="461836.A0A0L0DNC0"/>
<dbReference type="Proteomes" id="UP000054408">
    <property type="component" value="Unassembled WGS sequence"/>
</dbReference>
<dbReference type="OMA" id="FVADNFH"/>
<comment type="catalytic activity">
    <reaction evidence="7">
        <text>L-threonyl-[protein] + ATP = O-phospho-L-threonyl-[protein] + ADP + H(+)</text>
        <dbReference type="Rhea" id="RHEA:46608"/>
        <dbReference type="Rhea" id="RHEA-COMP:11060"/>
        <dbReference type="Rhea" id="RHEA-COMP:11605"/>
        <dbReference type="ChEBI" id="CHEBI:15378"/>
        <dbReference type="ChEBI" id="CHEBI:30013"/>
        <dbReference type="ChEBI" id="CHEBI:30616"/>
        <dbReference type="ChEBI" id="CHEBI:61977"/>
        <dbReference type="ChEBI" id="CHEBI:456216"/>
        <dbReference type="EC" id="2.7.11.1"/>
    </reaction>
</comment>
<organism evidence="11 12">
    <name type="scientific">Thecamonas trahens ATCC 50062</name>
    <dbReference type="NCBI Taxonomy" id="461836"/>
    <lineage>
        <taxon>Eukaryota</taxon>
        <taxon>Apusozoa</taxon>
        <taxon>Apusomonadida</taxon>
        <taxon>Apusomonadidae</taxon>
        <taxon>Thecamonas</taxon>
    </lineage>
</organism>
<accession>A0A0L0DNC0</accession>
<dbReference type="SMART" id="SM00220">
    <property type="entry name" value="S_TKc"/>
    <property type="match status" value="1"/>
</dbReference>
<evidence type="ECO:0000313" key="12">
    <source>
        <dbReference type="Proteomes" id="UP000054408"/>
    </source>
</evidence>
<keyword evidence="12" id="KW-1185">Reference proteome</keyword>
<feature type="compositionally biased region" description="Polar residues" evidence="9">
    <location>
        <begin position="378"/>
        <end position="390"/>
    </location>
</feature>
<dbReference type="GO" id="GO:0004674">
    <property type="term" value="F:protein serine/threonine kinase activity"/>
    <property type="evidence" value="ECO:0007669"/>
    <property type="project" value="UniProtKB-KW"/>
</dbReference>
<protein>
    <recommendedName>
        <fullName evidence="1">non-specific serine/threonine protein kinase</fullName>
        <ecNumber evidence="1">2.7.11.1</ecNumber>
    </recommendedName>
</protein>
<gene>
    <name evidence="11" type="ORF">AMSG_09077</name>
</gene>
<evidence type="ECO:0000259" key="10">
    <source>
        <dbReference type="PROSITE" id="PS50011"/>
    </source>
</evidence>
<dbReference type="InterPro" id="IPR051131">
    <property type="entry name" value="NEK_Ser/Thr_kinase_NIMA"/>
</dbReference>
<evidence type="ECO:0000256" key="7">
    <source>
        <dbReference type="ARBA" id="ARBA00047899"/>
    </source>
</evidence>
<feature type="domain" description="Protein kinase" evidence="10">
    <location>
        <begin position="1"/>
        <end position="241"/>
    </location>
</feature>
<feature type="region of interest" description="Disordered" evidence="9">
    <location>
        <begin position="378"/>
        <end position="441"/>
    </location>
</feature>
<evidence type="ECO:0000256" key="3">
    <source>
        <dbReference type="ARBA" id="ARBA00022679"/>
    </source>
</evidence>
<keyword evidence="4" id="KW-0547">Nucleotide-binding</keyword>
<dbReference type="Gene3D" id="1.10.510.10">
    <property type="entry name" value="Transferase(Phosphotransferase) domain 1"/>
    <property type="match status" value="1"/>
</dbReference>
<evidence type="ECO:0000256" key="2">
    <source>
        <dbReference type="ARBA" id="ARBA00022527"/>
    </source>
</evidence>
<feature type="compositionally biased region" description="Low complexity" evidence="9">
    <location>
        <begin position="391"/>
        <end position="407"/>
    </location>
</feature>
<evidence type="ECO:0000256" key="9">
    <source>
        <dbReference type="SAM" id="MobiDB-lite"/>
    </source>
</evidence>
<dbReference type="PANTHER" id="PTHR44899">
    <property type="entry name" value="CAMK FAMILY PROTEIN KINASE"/>
    <property type="match status" value="1"/>
</dbReference>
<evidence type="ECO:0000256" key="4">
    <source>
        <dbReference type="ARBA" id="ARBA00022741"/>
    </source>
</evidence>
<dbReference type="EC" id="2.7.11.1" evidence="1"/>
<comment type="catalytic activity">
    <reaction evidence="8">
        <text>L-seryl-[protein] + ATP = O-phospho-L-seryl-[protein] + ADP + H(+)</text>
        <dbReference type="Rhea" id="RHEA:17989"/>
        <dbReference type="Rhea" id="RHEA-COMP:9863"/>
        <dbReference type="Rhea" id="RHEA-COMP:11604"/>
        <dbReference type="ChEBI" id="CHEBI:15378"/>
        <dbReference type="ChEBI" id="CHEBI:29999"/>
        <dbReference type="ChEBI" id="CHEBI:30616"/>
        <dbReference type="ChEBI" id="CHEBI:83421"/>
        <dbReference type="ChEBI" id="CHEBI:456216"/>
        <dbReference type="EC" id="2.7.11.1"/>
    </reaction>
</comment>
<keyword evidence="2" id="KW-0723">Serine/threonine-protein kinase</keyword>
<dbReference type="GO" id="GO:0005524">
    <property type="term" value="F:ATP binding"/>
    <property type="evidence" value="ECO:0007669"/>
    <property type="project" value="UniProtKB-KW"/>
</dbReference>
<reference evidence="11 12" key="1">
    <citation type="submission" date="2010-05" db="EMBL/GenBank/DDBJ databases">
        <title>The Genome Sequence of Thecamonas trahens ATCC 50062.</title>
        <authorList>
            <consortium name="The Broad Institute Genome Sequencing Platform"/>
            <person name="Russ C."/>
            <person name="Cuomo C."/>
            <person name="Shea T."/>
            <person name="Young S.K."/>
            <person name="Zeng Q."/>
            <person name="Koehrsen M."/>
            <person name="Haas B."/>
            <person name="Borodovsky M."/>
            <person name="Guigo R."/>
            <person name="Alvarado L."/>
            <person name="Berlin A."/>
            <person name="Bochicchio J."/>
            <person name="Borenstein D."/>
            <person name="Chapman S."/>
            <person name="Chen Z."/>
            <person name="Freedman E."/>
            <person name="Gellesch M."/>
            <person name="Goldberg J."/>
            <person name="Griggs A."/>
            <person name="Gujja S."/>
            <person name="Heilman E."/>
            <person name="Heiman D."/>
            <person name="Hepburn T."/>
            <person name="Howarth C."/>
            <person name="Jen D."/>
            <person name="Larson L."/>
            <person name="Mehta T."/>
            <person name="Park D."/>
            <person name="Pearson M."/>
            <person name="Roberts A."/>
            <person name="Saif S."/>
            <person name="Shenoy N."/>
            <person name="Sisk P."/>
            <person name="Stolte C."/>
            <person name="Sykes S."/>
            <person name="Thomson T."/>
            <person name="Walk T."/>
            <person name="White J."/>
            <person name="Yandava C."/>
            <person name="Burger G."/>
            <person name="Gray M.W."/>
            <person name="Holland P.W.H."/>
            <person name="King N."/>
            <person name="Lang F.B.F."/>
            <person name="Roger A.J."/>
            <person name="Ruiz-Trillo I."/>
            <person name="Lander E."/>
            <person name="Nusbaum C."/>
        </authorList>
    </citation>
    <scope>NUCLEOTIDE SEQUENCE [LARGE SCALE GENOMIC DNA]</scope>
    <source>
        <strain evidence="11 12">ATCC 50062</strain>
    </source>
</reference>
<dbReference type="InterPro" id="IPR000719">
    <property type="entry name" value="Prot_kinase_dom"/>
</dbReference>
<dbReference type="EMBL" id="GL349477">
    <property type="protein sequence ID" value="KNC52913.1"/>
    <property type="molecule type" value="Genomic_DNA"/>
</dbReference>